<dbReference type="InterPro" id="IPR016192">
    <property type="entry name" value="APOBEC/CMP_deaminase_Zn-bd"/>
</dbReference>
<proteinExistence type="inferred from homology"/>
<dbReference type="InterPro" id="IPR002125">
    <property type="entry name" value="CMP_dCMP_dom"/>
</dbReference>
<keyword evidence="3" id="KW-0378">Hydrolase</keyword>
<dbReference type="PANTHER" id="PTHR11079:SF161">
    <property type="entry name" value="CMP_DCMP-TYPE DEAMINASE DOMAIN-CONTAINING PROTEIN"/>
    <property type="match status" value="1"/>
</dbReference>
<keyword evidence="7" id="KW-1185">Reference proteome</keyword>
<evidence type="ECO:0000256" key="1">
    <source>
        <dbReference type="ARBA" id="ARBA00006576"/>
    </source>
</evidence>
<comment type="caution">
    <text evidence="6">The sequence shown here is derived from an EMBL/GenBank/DDBJ whole genome shotgun (WGS) entry which is preliminary data.</text>
</comment>
<dbReference type="PROSITE" id="PS51747">
    <property type="entry name" value="CYT_DCMP_DEAMINASES_2"/>
    <property type="match status" value="1"/>
</dbReference>
<dbReference type="InterPro" id="IPR016193">
    <property type="entry name" value="Cytidine_deaminase-like"/>
</dbReference>
<dbReference type="PROSITE" id="PS00903">
    <property type="entry name" value="CYT_DCMP_DEAMINASES_1"/>
    <property type="match status" value="1"/>
</dbReference>
<dbReference type="Gene3D" id="3.40.140.10">
    <property type="entry name" value="Cytidine Deaminase, domain 2"/>
    <property type="match status" value="1"/>
</dbReference>
<name>A0A7W8E2P2_9BACT</name>
<reference evidence="6 7" key="1">
    <citation type="submission" date="2020-08" db="EMBL/GenBank/DDBJ databases">
        <title>Genomic Encyclopedia of Type Strains, Phase IV (KMG-V): Genome sequencing to study the core and pangenomes of soil and plant-associated prokaryotes.</title>
        <authorList>
            <person name="Whitman W."/>
        </authorList>
    </citation>
    <scope>NUCLEOTIDE SEQUENCE [LARGE SCALE GENOMIC DNA]</scope>
    <source>
        <strain evidence="6 7">M8UP14</strain>
    </source>
</reference>
<protein>
    <submittedName>
        <fullName evidence="6">tRNA(Arg) A34 adenosine deaminase TadA</fullName>
    </submittedName>
</protein>
<dbReference type="PANTHER" id="PTHR11079">
    <property type="entry name" value="CYTOSINE DEAMINASE FAMILY MEMBER"/>
    <property type="match status" value="1"/>
</dbReference>
<accession>A0A7W8E2P2</accession>
<dbReference type="Pfam" id="PF00383">
    <property type="entry name" value="dCMP_cyt_deam_1"/>
    <property type="match status" value="1"/>
</dbReference>
<gene>
    <name evidence="6" type="ORF">HDF16_001266</name>
</gene>
<keyword evidence="2" id="KW-0479">Metal-binding</keyword>
<dbReference type="SUPFAM" id="SSF53927">
    <property type="entry name" value="Cytidine deaminase-like"/>
    <property type="match status" value="1"/>
</dbReference>
<evidence type="ECO:0000256" key="2">
    <source>
        <dbReference type="ARBA" id="ARBA00022723"/>
    </source>
</evidence>
<dbReference type="FunFam" id="3.40.140.10:FF:000011">
    <property type="entry name" value="tRNA-specific adenosine deaminase"/>
    <property type="match status" value="1"/>
</dbReference>
<keyword evidence="4" id="KW-0862">Zinc</keyword>
<dbReference type="GO" id="GO:0006152">
    <property type="term" value="P:purine nucleoside catabolic process"/>
    <property type="evidence" value="ECO:0007669"/>
    <property type="project" value="TreeGrafter"/>
</dbReference>
<dbReference type="CDD" id="cd01285">
    <property type="entry name" value="nucleoside_deaminase"/>
    <property type="match status" value="1"/>
</dbReference>
<dbReference type="Proteomes" id="UP000540989">
    <property type="component" value="Unassembled WGS sequence"/>
</dbReference>
<comment type="similarity">
    <text evidence="1">Belongs to the cytidine and deoxycytidylate deaminase family.</text>
</comment>
<dbReference type="GO" id="GO:0008270">
    <property type="term" value="F:zinc ion binding"/>
    <property type="evidence" value="ECO:0007669"/>
    <property type="project" value="InterPro"/>
</dbReference>
<evidence type="ECO:0000256" key="3">
    <source>
        <dbReference type="ARBA" id="ARBA00022801"/>
    </source>
</evidence>
<organism evidence="6 7">
    <name type="scientific">Granulicella aggregans</name>
    <dbReference type="NCBI Taxonomy" id="474949"/>
    <lineage>
        <taxon>Bacteria</taxon>
        <taxon>Pseudomonadati</taxon>
        <taxon>Acidobacteriota</taxon>
        <taxon>Terriglobia</taxon>
        <taxon>Terriglobales</taxon>
        <taxon>Acidobacteriaceae</taxon>
        <taxon>Granulicella</taxon>
    </lineage>
</organism>
<dbReference type="RefSeq" id="WP_184214603.1">
    <property type="nucleotide sequence ID" value="NZ_JACHIP010000002.1"/>
</dbReference>
<sequence>MQPNPVFMQKAIDLATENVTSGAGGPFGAVVVRNGEVLATGVNCVTANNDPTAHAEVMAIRKACEILGTFQLTGCEVYTSCEPCPMCLAALYWSRCSAIYFGNSALDAADVGFDDSFLYHEVVKPHAQRSIPTSRMMPEEAIVTFNTWRDQTERVDY</sequence>
<evidence type="ECO:0000256" key="4">
    <source>
        <dbReference type="ARBA" id="ARBA00022833"/>
    </source>
</evidence>
<evidence type="ECO:0000259" key="5">
    <source>
        <dbReference type="PROSITE" id="PS51747"/>
    </source>
</evidence>
<dbReference type="EMBL" id="JACHIP010000002">
    <property type="protein sequence ID" value="MBB5056581.1"/>
    <property type="molecule type" value="Genomic_DNA"/>
</dbReference>
<feature type="domain" description="CMP/dCMP-type deaminase" evidence="5">
    <location>
        <begin position="2"/>
        <end position="133"/>
    </location>
</feature>
<evidence type="ECO:0000313" key="7">
    <source>
        <dbReference type="Proteomes" id="UP000540989"/>
    </source>
</evidence>
<dbReference type="AlphaFoldDB" id="A0A7W8E2P2"/>
<evidence type="ECO:0000313" key="6">
    <source>
        <dbReference type="EMBL" id="MBB5056581.1"/>
    </source>
</evidence>
<dbReference type="GO" id="GO:0047974">
    <property type="term" value="F:guanosine deaminase activity"/>
    <property type="evidence" value="ECO:0007669"/>
    <property type="project" value="TreeGrafter"/>
</dbReference>